<reference evidence="7 8" key="1">
    <citation type="submission" date="2021-04" db="EMBL/GenBank/DDBJ databases">
        <authorList>
            <person name="Pira H."/>
            <person name="Risdian C."/>
            <person name="Wink J."/>
        </authorList>
    </citation>
    <scope>NUCLEOTIDE SEQUENCE [LARGE SCALE GENOMIC DNA]</scope>
    <source>
        <strain evidence="7 8">WH53</strain>
    </source>
</reference>
<dbReference type="EMBL" id="JAGSOY010000029">
    <property type="protein sequence ID" value="MBU2712003.1"/>
    <property type="molecule type" value="Genomic_DNA"/>
</dbReference>
<proteinExistence type="inferred from homology"/>
<name>A0ABS5ZDU6_9GAMM</name>
<dbReference type="PROSITE" id="PS00659">
    <property type="entry name" value="GLYCOSYL_HYDROL_F5"/>
    <property type="match status" value="1"/>
</dbReference>
<evidence type="ECO:0000259" key="6">
    <source>
        <dbReference type="Pfam" id="PF18564"/>
    </source>
</evidence>
<dbReference type="PANTHER" id="PTHR31308">
    <property type="match status" value="1"/>
</dbReference>
<gene>
    <name evidence="7" type="ORF">KCG35_13110</name>
</gene>
<evidence type="ECO:0000256" key="3">
    <source>
        <dbReference type="ARBA" id="ARBA00023295"/>
    </source>
</evidence>
<evidence type="ECO:0000256" key="4">
    <source>
        <dbReference type="RuleBase" id="RU361153"/>
    </source>
</evidence>
<dbReference type="Pfam" id="PF00150">
    <property type="entry name" value="Cellulase"/>
    <property type="match status" value="1"/>
</dbReference>
<keyword evidence="3 4" id="KW-0326">Glycosidase</keyword>
<dbReference type="Proteomes" id="UP000690515">
    <property type="component" value="Unassembled WGS sequence"/>
</dbReference>
<feature type="domain" description="Glycoside hydrolase family 5" evidence="5">
    <location>
        <begin position="47"/>
        <end position="359"/>
    </location>
</feature>
<sequence>NNISKEHSMRVLHSVLLLSLIFVLSACKIVAEKPRYITDDQGRALILHGLNTSSSAKQHPQRLSWIQPEDIEREASQWGFNFVRLLIFWDAIEPSPGVYDEHYLNLVAERIRWYQQQKMYVLLDMHQDLYAIQFGGDGAPGWAVVTDGLSAKPRSPWWLTYLEPGVTRSFDNFWRYDGSHSYLQDHYAAMWRHVAQRFKDEPNVIGYDVMNEPYGGSLAWPLFEPAWLKPFYERVIRKIRSVDNDTWIFVEPQALGVNFGVASALPVIKDSRQGEKRLVYAPHFYPPLLHEGGDYNGDLTVFKSWASARARELDNQQMPLVVGEFGINPQQKGSTQFIRDVTQFADYMQAGWALWSNDPGSWSPTDQHGNETALVDELVRVYPRAIAGKPKTYLYDANTRHFTLEFITRKGITGPTEIYIPERRHFPEGWTLTVNVPKQFWRQHWDEKREILSLITKGDDLRYRVEIRPARK</sequence>
<dbReference type="InterPro" id="IPR013780">
    <property type="entry name" value="Glyco_hydro_b"/>
</dbReference>
<keyword evidence="8" id="KW-1185">Reference proteome</keyword>
<keyword evidence="2 4" id="KW-0378">Hydrolase</keyword>
<dbReference type="PANTHER" id="PTHR31308:SF3">
    <property type="entry name" value="ENDOGLYCOCERAMIDASE"/>
    <property type="match status" value="1"/>
</dbReference>
<dbReference type="InterPro" id="IPR018087">
    <property type="entry name" value="Glyco_hydro_5_CS"/>
</dbReference>
<evidence type="ECO:0000313" key="7">
    <source>
        <dbReference type="EMBL" id="MBU2712003.1"/>
    </source>
</evidence>
<comment type="caution">
    <text evidence="7">The sequence shown here is derived from an EMBL/GenBank/DDBJ whole genome shotgun (WGS) entry which is preliminary data.</text>
</comment>
<organism evidence="7 8">
    <name type="scientific">Zooshikella harenae</name>
    <dbReference type="NCBI Taxonomy" id="2827238"/>
    <lineage>
        <taxon>Bacteria</taxon>
        <taxon>Pseudomonadati</taxon>
        <taxon>Pseudomonadota</taxon>
        <taxon>Gammaproteobacteria</taxon>
        <taxon>Oceanospirillales</taxon>
        <taxon>Zooshikellaceae</taxon>
        <taxon>Zooshikella</taxon>
    </lineage>
</organism>
<dbReference type="Gene3D" id="3.20.20.80">
    <property type="entry name" value="Glycosidases"/>
    <property type="match status" value="1"/>
</dbReference>
<accession>A0ABS5ZDU6</accession>
<evidence type="ECO:0000313" key="8">
    <source>
        <dbReference type="Proteomes" id="UP000690515"/>
    </source>
</evidence>
<dbReference type="Gene3D" id="2.60.40.1180">
    <property type="entry name" value="Golgi alpha-mannosidase II"/>
    <property type="match status" value="1"/>
</dbReference>
<evidence type="ECO:0000256" key="1">
    <source>
        <dbReference type="ARBA" id="ARBA00005641"/>
    </source>
</evidence>
<protein>
    <submittedName>
        <fullName evidence="7">Cellulase family glycosylhydrolase</fullName>
    </submittedName>
</protein>
<dbReference type="RefSeq" id="WP_215820171.1">
    <property type="nucleotide sequence ID" value="NZ_JAGSOY010000029.1"/>
</dbReference>
<dbReference type="Pfam" id="PF18564">
    <property type="entry name" value="Glyco_hydro_5_C"/>
    <property type="match status" value="1"/>
</dbReference>
<dbReference type="InterPro" id="IPR017853">
    <property type="entry name" value="GH"/>
</dbReference>
<dbReference type="SUPFAM" id="SSF51445">
    <property type="entry name" value="(Trans)glycosidases"/>
    <property type="match status" value="1"/>
</dbReference>
<dbReference type="InterPro" id="IPR041036">
    <property type="entry name" value="GH5_C"/>
</dbReference>
<dbReference type="InterPro" id="IPR001547">
    <property type="entry name" value="Glyco_hydro_5"/>
</dbReference>
<dbReference type="InterPro" id="IPR052066">
    <property type="entry name" value="Glycosphingolipid_Hydrolases"/>
</dbReference>
<evidence type="ECO:0000256" key="2">
    <source>
        <dbReference type="ARBA" id="ARBA00022801"/>
    </source>
</evidence>
<feature type="non-terminal residue" evidence="7">
    <location>
        <position position="1"/>
    </location>
</feature>
<evidence type="ECO:0000259" key="5">
    <source>
        <dbReference type="Pfam" id="PF00150"/>
    </source>
</evidence>
<comment type="similarity">
    <text evidence="1 4">Belongs to the glycosyl hydrolase 5 (cellulase A) family.</text>
</comment>
<feature type="domain" description="Glycoside hydrolase family 5 C-terminal" evidence="6">
    <location>
        <begin position="380"/>
        <end position="455"/>
    </location>
</feature>